<dbReference type="InterPro" id="IPR036477">
    <property type="entry name" value="Formyl_transf_N_sf"/>
</dbReference>
<proteinExistence type="inferred from homology"/>
<dbReference type="EMBL" id="MLJW01001175">
    <property type="protein sequence ID" value="OIQ79676.1"/>
    <property type="molecule type" value="Genomic_DNA"/>
</dbReference>
<dbReference type="InterPro" id="IPR002376">
    <property type="entry name" value="Formyl_transf_N"/>
</dbReference>
<dbReference type="Pfam" id="PF00551">
    <property type="entry name" value="Formyl_trans_N"/>
    <property type="match status" value="1"/>
</dbReference>
<evidence type="ECO:0000256" key="4">
    <source>
        <dbReference type="ARBA" id="ARBA00022917"/>
    </source>
</evidence>
<keyword evidence="4" id="KW-0648">Protein biosynthesis</keyword>
<dbReference type="EC" id="2.1.2.9" evidence="2"/>
<keyword evidence="3 7" id="KW-0808">Transferase</keyword>
<reference evidence="7" key="1">
    <citation type="submission" date="2016-10" db="EMBL/GenBank/DDBJ databases">
        <title>Sequence of Gallionella enrichment culture.</title>
        <authorList>
            <person name="Poehlein A."/>
            <person name="Muehling M."/>
            <person name="Daniel R."/>
        </authorList>
    </citation>
    <scope>NUCLEOTIDE SEQUENCE</scope>
</reference>
<organism evidence="7">
    <name type="scientific">mine drainage metagenome</name>
    <dbReference type="NCBI Taxonomy" id="410659"/>
    <lineage>
        <taxon>unclassified sequences</taxon>
        <taxon>metagenomes</taxon>
        <taxon>ecological metagenomes</taxon>
    </lineage>
</organism>
<dbReference type="GO" id="GO:0004479">
    <property type="term" value="F:methionyl-tRNA formyltransferase activity"/>
    <property type="evidence" value="ECO:0007669"/>
    <property type="project" value="UniProtKB-EC"/>
</dbReference>
<comment type="caution">
    <text evidence="7">The sequence shown here is derived from an EMBL/GenBank/DDBJ whole genome shotgun (WGS) entry which is preliminary data.</text>
</comment>
<dbReference type="GO" id="GO:0005829">
    <property type="term" value="C:cytosol"/>
    <property type="evidence" value="ECO:0007669"/>
    <property type="project" value="TreeGrafter"/>
</dbReference>
<dbReference type="InterPro" id="IPR044135">
    <property type="entry name" value="Met-tRNA-FMT_C"/>
</dbReference>
<evidence type="ECO:0000256" key="2">
    <source>
        <dbReference type="ARBA" id="ARBA00012261"/>
    </source>
</evidence>
<name>A0A1J5QI74_9ZZZZ</name>
<feature type="domain" description="Formyl transferase N-terminal" evidence="5">
    <location>
        <begin position="7"/>
        <end position="139"/>
    </location>
</feature>
<dbReference type="PANTHER" id="PTHR11138">
    <property type="entry name" value="METHIONYL-TRNA FORMYLTRANSFERASE"/>
    <property type="match status" value="1"/>
</dbReference>
<gene>
    <name evidence="7" type="primary">fmt_16</name>
    <name evidence="7" type="ORF">GALL_385750</name>
</gene>
<evidence type="ECO:0000259" key="5">
    <source>
        <dbReference type="Pfam" id="PF00551"/>
    </source>
</evidence>
<evidence type="ECO:0000313" key="7">
    <source>
        <dbReference type="EMBL" id="OIQ79676.1"/>
    </source>
</evidence>
<sequence>MLTPSPIAVVASENAIPILKFKDLRDPTSHQELDRLNPDAIAVVAYGALVPAQLLTKPRFGWINLHFSILPSWRGAAPVPYAIKFGDEITGATTFQIDEGLDTGPIFGVVTEEIKPNDTAGTLLGRLSESGARLLVETLSGIEAGQLRALVQNPTDVSLAPKISSSETEIDWRAPALAIDRAIRAYTPAPGAWTTFDDARIEIGPVTTLESSLNGRPGELIVTKHEVFVVTGSATIQLQTVRAAGKKAMPAADWARGVRAKSGDAFLMSHS</sequence>
<dbReference type="InterPro" id="IPR005793">
    <property type="entry name" value="Formyl_trans_C"/>
</dbReference>
<dbReference type="CDD" id="cd08646">
    <property type="entry name" value="FMT_core_Met-tRNA-FMT_N"/>
    <property type="match status" value="1"/>
</dbReference>
<accession>A0A1J5QI74</accession>
<dbReference type="PANTHER" id="PTHR11138:SF5">
    <property type="entry name" value="METHIONYL-TRNA FORMYLTRANSFERASE, MITOCHONDRIAL"/>
    <property type="match status" value="1"/>
</dbReference>
<evidence type="ECO:0000256" key="1">
    <source>
        <dbReference type="ARBA" id="ARBA00010699"/>
    </source>
</evidence>
<evidence type="ECO:0000256" key="3">
    <source>
        <dbReference type="ARBA" id="ARBA00022679"/>
    </source>
</evidence>
<dbReference type="AlphaFoldDB" id="A0A1J5QI74"/>
<dbReference type="Pfam" id="PF02911">
    <property type="entry name" value="Formyl_trans_C"/>
    <property type="match status" value="1"/>
</dbReference>
<evidence type="ECO:0000259" key="6">
    <source>
        <dbReference type="Pfam" id="PF02911"/>
    </source>
</evidence>
<comment type="similarity">
    <text evidence="1">Belongs to the Fmt family.</text>
</comment>
<dbReference type="CDD" id="cd08704">
    <property type="entry name" value="Met_tRNA_FMT_C"/>
    <property type="match status" value="1"/>
</dbReference>
<dbReference type="InterPro" id="IPR011034">
    <property type="entry name" value="Formyl_transferase-like_C_sf"/>
</dbReference>
<dbReference type="SUPFAM" id="SSF53328">
    <property type="entry name" value="Formyltransferase"/>
    <property type="match status" value="1"/>
</dbReference>
<feature type="domain" description="Formyl transferase C-terminal" evidence="6">
    <location>
        <begin position="162"/>
        <end position="258"/>
    </location>
</feature>
<dbReference type="Gene3D" id="3.40.50.12230">
    <property type="match status" value="1"/>
</dbReference>
<dbReference type="SUPFAM" id="SSF50486">
    <property type="entry name" value="FMT C-terminal domain-like"/>
    <property type="match status" value="1"/>
</dbReference>
<protein>
    <recommendedName>
        <fullName evidence="2">methionyl-tRNA formyltransferase</fullName>
        <ecNumber evidence="2">2.1.2.9</ecNumber>
    </recommendedName>
</protein>
<dbReference type="InterPro" id="IPR041711">
    <property type="entry name" value="Met-tRNA-FMT_N"/>
</dbReference>